<evidence type="ECO:0000313" key="2">
    <source>
        <dbReference type="EMBL" id="ORZ32787.1"/>
    </source>
</evidence>
<name>A0A1Y2HDX4_9FUNG</name>
<dbReference type="Proteomes" id="UP000193411">
    <property type="component" value="Unassembled WGS sequence"/>
</dbReference>
<gene>
    <name evidence="2" type="ORF">BCR44DRAFT_1229100</name>
</gene>
<comment type="caution">
    <text evidence="2">The sequence shown here is derived from an EMBL/GenBank/DDBJ whole genome shotgun (WGS) entry which is preliminary data.</text>
</comment>
<feature type="region of interest" description="Disordered" evidence="1">
    <location>
        <begin position="154"/>
        <end position="175"/>
    </location>
</feature>
<evidence type="ECO:0000313" key="3">
    <source>
        <dbReference type="Proteomes" id="UP000193411"/>
    </source>
</evidence>
<accession>A0A1Y2HDX4</accession>
<proteinExistence type="predicted"/>
<dbReference type="AlphaFoldDB" id="A0A1Y2HDX4"/>
<dbReference type="EMBL" id="MCFL01000042">
    <property type="protein sequence ID" value="ORZ32787.1"/>
    <property type="molecule type" value="Genomic_DNA"/>
</dbReference>
<sequence>MTHTIPREHNILPQWAGDPDIYTLDVVARGRAYSAQCLGYPPQVESAREQPLCDATTAYGEFGLAPQHSRVEQLALPGRPLHGSLHSPLLPAHGRLMRNGAAPIGSVPGWRDGSPASTALPRRFSTCATGLASPLNPHVFQQQHQLHYHALQAQQQTSIQQHPPMHRSQQYSPHSSPLLHASNTVPVRERQLSWQGGGVHNVLYGTEGMDSDYERW</sequence>
<organism evidence="2 3">
    <name type="scientific">Catenaria anguillulae PL171</name>
    <dbReference type="NCBI Taxonomy" id="765915"/>
    <lineage>
        <taxon>Eukaryota</taxon>
        <taxon>Fungi</taxon>
        <taxon>Fungi incertae sedis</taxon>
        <taxon>Blastocladiomycota</taxon>
        <taxon>Blastocladiomycetes</taxon>
        <taxon>Blastocladiales</taxon>
        <taxon>Catenariaceae</taxon>
        <taxon>Catenaria</taxon>
    </lineage>
</organism>
<evidence type="ECO:0000256" key="1">
    <source>
        <dbReference type="SAM" id="MobiDB-lite"/>
    </source>
</evidence>
<reference evidence="2 3" key="1">
    <citation type="submission" date="2016-07" db="EMBL/GenBank/DDBJ databases">
        <title>Pervasive Adenine N6-methylation of Active Genes in Fungi.</title>
        <authorList>
            <consortium name="DOE Joint Genome Institute"/>
            <person name="Mondo S.J."/>
            <person name="Dannebaum R.O."/>
            <person name="Kuo R.C."/>
            <person name="Labutti K."/>
            <person name="Haridas S."/>
            <person name="Kuo A."/>
            <person name="Salamov A."/>
            <person name="Ahrendt S.R."/>
            <person name="Lipzen A."/>
            <person name="Sullivan W."/>
            <person name="Andreopoulos W.B."/>
            <person name="Clum A."/>
            <person name="Lindquist E."/>
            <person name="Daum C."/>
            <person name="Ramamoorthy G.K."/>
            <person name="Gryganskyi A."/>
            <person name="Culley D."/>
            <person name="Magnuson J.K."/>
            <person name="James T.Y."/>
            <person name="O'Malley M.A."/>
            <person name="Stajich J.E."/>
            <person name="Spatafora J.W."/>
            <person name="Visel A."/>
            <person name="Grigoriev I.V."/>
        </authorList>
    </citation>
    <scope>NUCLEOTIDE SEQUENCE [LARGE SCALE GENOMIC DNA]</scope>
    <source>
        <strain evidence="2 3">PL171</strain>
    </source>
</reference>
<protein>
    <submittedName>
        <fullName evidence="2">Uncharacterized protein</fullName>
    </submittedName>
</protein>
<keyword evidence="3" id="KW-1185">Reference proteome</keyword>